<feature type="compositionally biased region" description="Pro residues" evidence="1">
    <location>
        <begin position="508"/>
        <end position="517"/>
    </location>
</feature>
<feature type="compositionally biased region" description="Low complexity" evidence="1">
    <location>
        <begin position="385"/>
        <end position="403"/>
    </location>
</feature>
<reference evidence="2 3" key="1">
    <citation type="submission" date="2019-02" db="EMBL/GenBank/DDBJ databases">
        <title>Deep-cultivation of Planctomycetes and their phenomic and genomic characterization uncovers novel biology.</title>
        <authorList>
            <person name="Wiegand S."/>
            <person name="Jogler M."/>
            <person name="Boedeker C."/>
            <person name="Pinto D."/>
            <person name="Vollmers J."/>
            <person name="Rivas-Marin E."/>
            <person name="Kohn T."/>
            <person name="Peeters S.H."/>
            <person name="Heuer A."/>
            <person name="Rast P."/>
            <person name="Oberbeckmann S."/>
            <person name="Bunk B."/>
            <person name="Jeske O."/>
            <person name="Meyerdierks A."/>
            <person name="Storesund J.E."/>
            <person name="Kallscheuer N."/>
            <person name="Luecker S."/>
            <person name="Lage O.M."/>
            <person name="Pohl T."/>
            <person name="Merkel B.J."/>
            <person name="Hornburger P."/>
            <person name="Mueller R.-W."/>
            <person name="Bruemmer F."/>
            <person name="Labrenz M."/>
            <person name="Spormann A.M."/>
            <person name="Op den Camp H."/>
            <person name="Overmann J."/>
            <person name="Amann R."/>
            <person name="Jetten M.S.M."/>
            <person name="Mascher T."/>
            <person name="Medema M.H."/>
            <person name="Devos D.P."/>
            <person name="Kaster A.-K."/>
            <person name="Ovreas L."/>
            <person name="Rohde M."/>
            <person name="Galperin M.Y."/>
            <person name="Jogler C."/>
        </authorList>
    </citation>
    <scope>NUCLEOTIDE SEQUENCE [LARGE SCALE GENOMIC DNA]</scope>
    <source>
        <strain evidence="2 3">Pla85_3_4</strain>
    </source>
</reference>
<evidence type="ECO:0000256" key="1">
    <source>
        <dbReference type="SAM" id="MobiDB-lite"/>
    </source>
</evidence>
<dbReference type="InterPro" id="IPR027417">
    <property type="entry name" value="P-loop_NTPase"/>
</dbReference>
<sequence>MGRLRNALQNLQDQQSTPTAEAVDSVAPSGPKAPEKAAPAANDPGKASRSERPAVPDAPASRPVGLRATMAYLNEKNAAESAATPKKDEPSPPVDRPQGAASHQEIHGQIDATMEYLASLAPPDKERSVRDKTPPASVENAVENVAPSATAPSEKRPPEPASPTAKPDAAEAPIAQTMDFPAKPRPSERPSEAISEKPAAPASQQPASRNPLSQTVNFSGEKPPADRPSLSQTLDFSEKAPASSEHRSPPRYEPPASQAKPERTANPNPAWPVAPPRSDATPAADNRRSPSPYASGNPYAPDLPPEEPSPVEQSPAALADPYRATSWHESRETSEPSAGASPAQLPASDPLAMTAPAVSSSPRRSTAEVLAALEDRVRDSSSGLPPKAAAPASDAPPAGDVPAGQVHASPVSGESRASDSPQADAPGVTQEAVIEEHTSSDLSDVAKFYGPPPSDRLSKSRPAPKSISDRIQEMADAKLASDKSDGIPTDADRSEKLSEALASSEPTEAPPTAPGPRNPMTESLLPPMSAPREPKAESNAVDPPTPVTEITGNPVKPSNRDAAVSLESATVKPAKVEGSPHQTSPGLPALEDLVEPTQQTTHPLKTRHATEFEKRVAERLADPYWGPQYGELADNIVGQFPENTAASLAIVTAGDPKKSAEACIYLGAVLAERKLGDVLLIDGNVLEKAVSELLEEKNMSGAVEVLNREHAWLDSIAPTSMDHFHLLPAGRGPITGLGSAGARLTALLRQAQQHYRFALVDGGGFENPLLPTIGRQCDATYFVVELGVANANATALQVSRMQAAGARVLGAIALDERPQ</sequence>
<protein>
    <submittedName>
        <fullName evidence="2">Tyrosine kinase</fullName>
    </submittedName>
</protein>
<dbReference type="SUPFAM" id="SSF52540">
    <property type="entry name" value="P-loop containing nucleoside triphosphate hydrolases"/>
    <property type="match status" value="1"/>
</dbReference>
<dbReference type="Gene3D" id="3.40.50.300">
    <property type="entry name" value="P-loop containing nucleotide triphosphate hydrolases"/>
    <property type="match status" value="1"/>
</dbReference>
<proteinExistence type="predicted"/>
<feature type="compositionally biased region" description="Basic and acidic residues" evidence="1">
    <location>
        <begin position="123"/>
        <end position="133"/>
    </location>
</feature>
<dbReference type="GO" id="GO:0016301">
    <property type="term" value="F:kinase activity"/>
    <property type="evidence" value="ECO:0007669"/>
    <property type="project" value="UniProtKB-KW"/>
</dbReference>
<gene>
    <name evidence="2" type="ORF">Pla8534_30310</name>
</gene>
<feature type="compositionally biased region" description="Low complexity" evidence="1">
    <location>
        <begin position="27"/>
        <end position="41"/>
    </location>
</feature>
<accession>A0A518DTQ2</accession>
<feature type="compositionally biased region" description="Polar residues" evidence="1">
    <location>
        <begin position="7"/>
        <end position="19"/>
    </location>
</feature>
<feature type="compositionally biased region" description="Low complexity" evidence="1">
    <location>
        <begin position="198"/>
        <end position="208"/>
    </location>
</feature>
<evidence type="ECO:0000313" key="2">
    <source>
        <dbReference type="EMBL" id="QDU95216.1"/>
    </source>
</evidence>
<dbReference type="KEGG" id="lcre:Pla8534_30310"/>
<feature type="compositionally biased region" description="Basic and acidic residues" evidence="1">
    <location>
        <begin position="185"/>
        <end position="195"/>
    </location>
</feature>
<feature type="compositionally biased region" description="Basic and acidic residues" evidence="1">
    <location>
        <begin position="467"/>
        <end position="498"/>
    </location>
</feature>
<keyword evidence="3" id="KW-1185">Reference proteome</keyword>
<organism evidence="2 3">
    <name type="scientific">Lignipirellula cremea</name>
    <dbReference type="NCBI Taxonomy" id="2528010"/>
    <lineage>
        <taxon>Bacteria</taxon>
        <taxon>Pseudomonadati</taxon>
        <taxon>Planctomycetota</taxon>
        <taxon>Planctomycetia</taxon>
        <taxon>Pirellulales</taxon>
        <taxon>Pirellulaceae</taxon>
        <taxon>Lignipirellula</taxon>
    </lineage>
</organism>
<feature type="region of interest" description="Disordered" evidence="1">
    <location>
        <begin position="570"/>
        <end position="589"/>
    </location>
</feature>
<dbReference type="AlphaFoldDB" id="A0A518DTQ2"/>
<name>A0A518DTQ2_9BACT</name>
<dbReference type="Proteomes" id="UP000317648">
    <property type="component" value="Chromosome"/>
</dbReference>
<feature type="region of interest" description="Disordered" evidence="1">
    <location>
        <begin position="1"/>
        <end position="560"/>
    </location>
</feature>
<evidence type="ECO:0000313" key="3">
    <source>
        <dbReference type="Proteomes" id="UP000317648"/>
    </source>
</evidence>
<dbReference type="RefSeq" id="WP_145053983.1">
    <property type="nucleotide sequence ID" value="NZ_CP036433.1"/>
</dbReference>
<keyword evidence="2" id="KW-0808">Transferase</keyword>
<dbReference type="OrthoDB" id="230260at2"/>
<dbReference type="EMBL" id="CP036433">
    <property type="protein sequence ID" value="QDU95216.1"/>
    <property type="molecule type" value="Genomic_DNA"/>
</dbReference>
<keyword evidence="2" id="KW-0418">Kinase</keyword>